<proteinExistence type="predicted"/>
<evidence type="ECO:0000256" key="2">
    <source>
        <dbReference type="ARBA" id="ARBA00022475"/>
    </source>
</evidence>
<comment type="subcellular location">
    <subcellularLocation>
        <location evidence="1">Cell membrane</location>
        <topology evidence="1">Multi-pass membrane protein</topology>
    </subcellularLocation>
</comment>
<dbReference type="AlphaFoldDB" id="A0A7C4KFF2"/>
<organism evidence="7">
    <name type="scientific">Anaerolinea thermolimosa</name>
    <dbReference type="NCBI Taxonomy" id="229919"/>
    <lineage>
        <taxon>Bacteria</taxon>
        <taxon>Bacillati</taxon>
        <taxon>Chloroflexota</taxon>
        <taxon>Anaerolineae</taxon>
        <taxon>Anaerolineales</taxon>
        <taxon>Anaerolineaceae</taxon>
        <taxon>Anaerolinea</taxon>
    </lineage>
</organism>
<feature type="transmembrane region" description="Helical" evidence="6">
    <location>
        <begin position="35"/>
        <end position="56"/>
    </location>
</feature>
<comment type="caution">
    <text evidence="7">The sequence shown here is derived from an EMBL/GenBank/DDBJ whole genome shotgun (WGS) entry which is preliminary data.</text>
</comment>
<dbReference type="PANTHER" id="PTHR30482">
    <property type="entry name" value="HIGH-AFFINITY BRANCHED-CHAIN AMINO ACID TRANSPORT SYSTEM PERMEASE"/>
    <property type="match status" value="1"/>
</dbReference>
<dbReference type="CDD" id="cd06581">
    <property type="entry name" value="TM_PBP1_LivM_like"/>
    <property type="match status" value="1"/>
</dbReference>
<keyword evidence="5 6" id="KW-0472">Membrane</keyword>
<dbReference type="GO" id="GO:0005886">
    <property type="term" value="C:plasma membrane"/>
    <property type="evidence" value="ECO:0007669"/>
    <property type="project" value="UniProtKB-SubCell"/>
</dbReference>
<dbReference type="InterPro" id="IPR001851">
    <property type="entry name" value="ABC_transp_permease"/>
</dbReference>
<name>A0A7C4KFF2_9CHLR</name>
<evidence type="ECO:0000313" key="7">
    <source>
        <dbReference type="EMBL" id="HGS20292.1"/>
    </source>
</evidence>
<accession>A0A7C4KFF2</accession>
<dbReference type="InterPro" id="IPR043428">
    <property type="entry name" value="LivM-like"/>
</dbReference>
<dbReference type="GO" id="GO:0015658">
    <property type="term" value="F:branched-chain amino acid transmembrane transporter activity"/>
    <property type="evidence" value="ECO:0007669"/>
    <property type="project" value="InterPro"/>
</dbReference>
<feature type="transmembrane region" description="Helical" evidence="6">
    <location>
        <begin position="286"/>
        <end position="307"/>
    </location>
</feature>
<keyword evidence="3 6" id="KW-0812">Transmembrane</keyword>
<keyword evidence="2" id="KW-1003">Cell membrane</keyword>
<sequence length="422" mass="45696">MFKKIDRSSLIFLGGALAFFVVVQALISLNVLTAFWNTILRIGGVMAIVSIGLNLIYGFNGQFSLGQWGFYAIGAYSAADITYRWTNNASTDGLTILLLIVLLVGASILLLYRLLSRIRGLDALSAFTVYLLAAIGLSVVSVQVGRVVAPPLNGLLQALPPDVATTIVFILAVLIGGMLAAEVSFLFGLPVLTLGSDYFGIATLGFTIIVKVLLDNSDTLLGFTEMKGARGMIGIPKVTSWFWVMFFLALVLVITRNLIHSSTGRAIISVREDEIAAKAMGIDVGYFKTLTFVLGSLFAGLAGGLYAHVNGFLHPDTFNFIKSFDPMIIVVFGGLGSITGTVFASFAWALVLEGFLRLLLPSGFETWRFVVYPLLLLIMMLLKPNGLFGNFEMPYLRQILPPLRKKTSKPQPEGITVKEASV</sequence>
<feature type="transmembrane region" description="Helical" evidence="6">
    <location>
        <begin position="327"/>
        <end position="352"/>
    </location>
</feature>
<dbReference type="Pfam" id="PF02653">
    <property type="entry name" value="BPD_transp_2"/>
    <property type="match status" value="1"/>
</dbReference>
<reference evidence="7" key="1">
    <citation type="journal article" date="2020" name="mSystems">
        <title>Genome- and Community-Level Interaction Insights into Carbon Utilization and Element Cycling Functions of Hydrothermarchaeota in Hydrothermal Sediment.</title>
        <authorList>
            <person name="Zhou Z."/>
            <person name="Liu Y."/>
            <person name="Xu W."/>
            <person name="Pan J."/>
            <person name="Luo Z.H."/>
            <person name="Li M."/>
        </authorList>
    </citation>
    <scope>NUCLEOTIDE SEQUENCE [LARGE SCALE GENOMIC DNA]</scope>
    <source>
        <strain evidence="7">SpSt-573</strain>
    </source>
</reference>
<feature type="transmembrane region" description="Helical" evidence="6">
    <location>
        <begin position="240"/>
        <end position="259"/>
    </location>
</feature>
<dbReference type="EMBL" id="DSYK01000013">
    <property type="protein sequence ID" value="HGS20292.1"/>
    <property type="molecule type" value="Genomic_DNA"/>
</dbReference>
<evidence type="ECO:0000256" key="5">
    <source>
        <dbReference type="ARBA" id="ARBA00023136"/>
    </source>
</evidence>
<feature type="transmembrane region" description="Helical" evidence="6">
    <location>
        <begin position="124"/>
        <end position="144"/>
    </location>
</feature>
<feature type="transmembrane region" description="Helical" evidence="6">
    <location>
        <begin position="364"/>
        <end position="382"/>
    </location>
</feature>
<evidence type="ECO:0000256" key="6">
    <source>
        <dbReference type="SAM" id="Phobius"/>
    </source>
</evidence>
<keyword evidence="4 6" id="KW-1133">Transmembrane helix</keyword>
<feature type="transmembrane region" description="Helical" evidence="6">
    <location>
        <begin position="92"/>
        <end position="112"/>
    </location>
</feature>
<evidence type="ECO:0000256" key="4">
    <source>
        <dbReference type="ARBA" id="ARBA00022989"/>
    </source>
</evidence>
<evidence type="ECO:0000256" key="1">
    <source>
        <dbReference type="ARBA" id="ARBA00004651"/>
    </source>
</evidence>
<evidence type="ECO:0000256" key="3">
    <source>
        <dbReference type="ARBA" id="ARBA00022692"/>
    </source>
</evidence>
<feature type="transmembrane region" description="Helical" evidence="6">
    <location>
        <begin position="196"/>
        <end position="214"/>
    </location>
</feature>
<protein>
    <submittedName>
        <fullName evidence="7">Branched-chain amino acid ABC transporter permease</fullName>
    </submittedName>
</protein>
<gene>
    <name evidence="7" type="ORF">ENT37_00295</name>
</gene>
<dbReference type="PANTHER" id="PTHR30482:SF10">
    <property type="entry name" value="HIGH-AFFINITY BRANCHED-CHAIN AMINO ACID TRANSPORT PROTEIN BRAE"/>
    <property type="match status" value="1"/>
</dbReference>
<feature type="transmembrane region" description="Helical" evidence="6">
    <location>
        <begin position="164"/>
        <end position="189"/>
    </location>
</feature>